<comment type="caution">
    <text evidence="1">The sequence shown here is derived from an EMBL/GenBank/DDBJ whole genome shotgun (WGS) entry which is preliminary data.</text>
</comment>
<dbReference type="Proteomes" id="UP000682733">
    <property type="component" value="Unassembled WGS sequence"/>
</dbReference>
<dbReference type="Proteomes" id="UP000663829">
    <property type="component" value="Unassembled WGS sequence"/>
</dbReference>
<protein>
    <submittedName>
        <fullName evidence="1">Uncharacterized protein</fullName>
    </submittedName>
</protein>
<evidence type="ECO:0000313" key="1">
    <source>
        <dbReference type="EMBL" id="CAF1214912.1"/>
    </source>
</evidence>
<proteinExistence type="predicted"/>
<evidence type="ECO:0000313" key="5">
    <source>
        <dbReference type="Proteomes" id="UP000663829"/>
    </source>
</evidence>
<accession>A0A814XD99</accession>
<gene>
    <name evidence="1" type="ORF">GPM918_LOCUS24402</name>
    <name evidence="2" type="ORF">OVA965_LOCUS31041</name>
    <name evidence="3" type="ORF">SRO942_LOCUS24401</name>
    <name evidence="4" type="ORF">TMI583_LOCUS31861</name>
</gene>
<dbReference type="AlphaFoldDB" id="A0A814XD99"/>
<dbReference type="Proteomes" id="UP000681722">
    <property type="component" value="Unassembled WGS sequence"/>
</dbReference>
<dbReference type="EMBL" id="CAJOBC010009080">
    <property type="protein sequence ID" value="CAF3978781.1"/>
    <property type="molecule type" value="Genomic_DNA"/>
</dbReference>
<dbReference type="Proteomes" id="UP000677228">
    <property type="component" value="Unassembled WGS sequence"/>
</dbReference>
<organism evidence="1 5">
    <name type="scientific">Didymodactylos carnosus</name>
    <dbReference type="NCBI Taxonomy" id="1234261"/>
    <lineage>
        <taxon>Eukaryota</taxon>
        <taxon>Metazoa</taxon>
        <taxon>Spiralia</taxon>
        <taxon>Gnathifera</taxon>
        <taxon>Rotifera</taxon>
        <taxon>Eurotatoria</taxon>
        <taxon>Bdelloidea</taxon>
        <taxon>Philodinida</taxon>
        <taxon>Philodinidae</taxon>
        <taxon>Didymodactylos</taxon>
    </lineage>
</organism>
<sequence>MIRLLPNCSMLLLNKQCLINNNNDYRQLKQKWFPSGNLLSFYDLDNDNDKVSIFHILDYFASLDGGQQENWYKWKKLFIDYHHDNLDPSFDNANCCTKLFLHFLHASAILLPTFIDRSYNKIKFNEQLLDENTLNKMSDFLNKEDGYKACLTELIQEDALLPLS</sequence>
<keyword evidence="5" id="KW-1185">Reference proteome</keyword>
<name>A0A814XD99_9BILA</name>
<dbReference type="EMBL" id="CAJNOK010022996">
    <property type="protein sequence ID" value="CAF1356543.1"/>
    <property type="molecule type" value="Genomic_DNA"/>
</dbReference>
<dbReference type="EMBL" id="CAJNOQ010009079">
    <property type="protein sequence ID" value="CAF1214912.1"/>
    <property type="molecule type" value="Genomic_DNA"/>
</dbReference>
<evidence type="ECO:0000313" key="4">
    <source>
        <dbReference type="EMBL" id="CAF4166741.1"/>
    </source>
</evidence>
<evidence type="ECO:0000313" key="2">
    <source>
        <dbReference type="EMBL" id="CAF1356543.1"/>
    </source>
</evidence>
<dbReference type="EMBL" id="CAJOBA010044646">
    <property type="protein sequence ID" value="CAF4166741.1"/>
    <property type="molecule type" value="Genomic_DNA"/>
</dbReference>
<evidence type="ECO:0000313" key="3">
    <source>
        <dbReference type="EMBL" id="CAF3978781.1"/>
    </source>
</evidence>
<reference evidence="1" key="1">
    <citation type="submission" date="2021-02" db="EMBL/GenBank/DDBJ databases">
        <authorList>
            <person name="Nowell W R."/>
        </authorList>
    </citation>
    <scope>NUCLEOTIDE SEQUENCE</scope>
</reference>